<comment type="caution">
    <text evidence="1">The sequence shown here is derived from an EMBL/GenBank/DDBJ whole genome shotgun (WGS) entry which is preliminary data.</text>
</comment>
<dbReference type="AlphaFoldDB" id="X1UM86"/>
<protein>
    <recommendedName>
        <fullName evidence="2">2-hydroxyglutaryl-CoA dehydratase D-component</fullName>
    </recommendedName>
</protein>
<dbReference type="EMBL" id="BARW01036535">
    <property type="protein sequence ID" value="GAJ18639.1"/>
    <property type="molecule type" value="Genomic_DNA"/>
</dbReference>
<feature type="non-terminal residue" evidence="1">
    <location>
        <position position="1"/>
    </location>
</feature>
<evidence type="ECO:0000313" key="1">
    <source>
        <dbReference type="EMBL" id="GAJ18639.1"/>
    </source>
</evidence>
<dbReference type="InterPro" id="IPR010327">
    <property type="entry name" value="FldB/FldC_alpha/beta"/>
</dbReference>
<gene>
    <name evidence="1" type="ORF">S12H4_56684</name>
</gene>
<proteinExistence type="predicted"/>
<dbReference type="Gene3D" id="3.40.50.11900">
    <property type="match status" value="1"/>
</dbReference>
<accession>X1UM86</accession>
<sequence>ENIFNPISAASTIIISGTPENISFYRRILDIAKFRYKNKEHHGGEEKIRSIWPYMLTFFDISLCEWLDRKMGMSVLLDIFNYNLSDPVDTKADLDSLFYEMARKAMGWPMIKQSTEFYYPFLDDCIRMAKDFSADCFIYTQSIACKQFGGVPQLLREALMDEVGIPMLVIDFDVGDARITSAKAIKDKISMFVQTLL</sequence>
<reference evidence="1" key="1">
    <citation type="journal article" date="2014" name="Front. Microbiol.">
        <title>High frequency of phylogenetically diverse reductive dehalogenase-homologous genes in deep subseafloor sedimentary metagenomes.</title>
        <authorList>
            <person name="Kawai M."/>
            <person name="Futagami T."/>
            <person name="Toyoda A."/>
            <person name="Takaki Y."/>
            <person name="Nishi S."/>
            <person name="Hori S."/>
            <person name="Arai W."/>
            <person name="Tsubouchi T."/>
            <person name="Morono Y."/>
            <person name="Uchiyama I."/>
            <person name="Ito T."/>
            <person name="Fujiyama A."/>
            <person name="Inagaki F."/>
            <person name="Takami H."/>
        </authorList>
    </citation>
    <scope>NUCLEOTIDE SEQUENCE</scope>
    <source>
        <strain evidence="1">Expedition CK06-06</strain>
    </source>
</reference>
<evidence type="ECO:0008006" key="2">
    <source>
        <dbReference type="Google" id="ProtNLM"/>
    </source>
</evidence>
<dbReference type="Pfam" id="PF06050">
    <property type="entry name" value="HGD-D"/>
    <property type="match status" value="1"/>
</dbReference>
<name>X1UM86_9ZZZZ</name>
<organism evidence="1">
    <name type="scientific">marine sediment metagenome</name>
    <dbReference type="NCBI Taxonomy" id="412755"/>
    <lineage>
        <taxon>unclassified sequences</taxon>
        <taxon>metagenomes</taxon>
        <taxon>ecological metagenomes</taxon>
    </lineage>
</organism>